<dbReference type="EMBL" id="CAADFU010000109">
    <property type="protein sequence ID" value="VFK47950.1"/>
    <property type="molecule type" value="Genomic_DNA"/>
</dbReference>
<protein>
    <recommendedName>
        <fullName evidence="4">AMP nucleosidase</fullName>
    </recommendedName>
</protein>
<proteinExistence type="predicted"/>
<organism evidence="1">
    <name type="scientific">Candidatus Kentrum sp. SD</name>
    <dbReference type="NCBI Taxonomy" id="2126332"/>
    <lineage>
        <taxon>Bacteria</taxon>
        <taxon>Pseudomonadati</taxon>
        <taxon>Pseudomonadota</taxon>
        <taxon>Gammaproteobacteria</taxon>
        <taxon>Candidatus Kentrum</taxon>
    </lineage>
</organism>
<gene>
    <name evidence="3" type="ORF">BECKSD772D_GA0070982_100132</name>
    <name evidence="2" type="ORF">BECKSD772E_GA0070983_110919</name>
    <name evidence="1" type="ORF">BECKSD772F_GA0070984_111219</name>
</gene>
<accession>A0A450YKL7</accession>
<dbReference type="Gene3D" id="3.40.50.450">
    <property type="match status" value="1"/>
</dbReference>
<reference evidence="1" key="1">
    <citation type="submission" date="2019-02" db="EMBL/GenBank/DDBJ databases">
        <authorList>
            <person name="Gruber-Vodicka R. H."/>
            <person name="Seah K. B. B."/>
        </authorList>
    </citation>
    <scope>NUCLEOTIDE SEQUENCE</scope>
    <source>
        <strain evidence="3">BECK_S127</strain>
        <strain evidence="2">BECK_S1320</strain>
        <strain evidence="1">BECK_S1321</strain>
    </source>
</reference>
<evidence type="ECO:0000313" key="1">
    <source>
        <dbReference type="EMBL" id="VFK42072.1"/>
    </source>
</evidence>
<dbReference type="EMBL" id="CAADFR010000112">
    <property type="protein sequence ID" value="VFK42072.1"/>
    <property type="molecule type" value="Genomic_DNA"/>
</dbReference>
<sequence length="163" mass="18503">MEAANLGVMHALAEQWDDFPNGKRPKSRGFRVDLSFEKEGNAHLHVDKSHKFFTTRLQSFISLIQGAYISSGGIGSLLELSLLWQLKQAGHLPADFPLIVSPVWKPVIDAFRDMAIPDKEGLTPLIDIDDPDLLHFSDDREEIVDIFYQSKNKWKSLQDKSKK</sequence>
<evidence type="ECO:0000313" key="3">
    <source>
        <dbReference type="EMBL" id="VFK77703.1"/>
    </source>
</evidence>
<dbReference type="AlphaFoldDB" id="A0A450YKL7"/>
<dbReference type="SUPFAM" id="SSF102405">
    <property type="entry name" value="MCP/YpsA-like"/>
    <property type="match status" value="1"/>
</dbReference>
<dbReference type="EMBL" id="CAADHB010000001">
    <property type="protein sequence ID" value="VFK77703.1"/>
    <property type="molecule type" value="Genomic_DNA"/>
</dbReference>
<evidence type="ECO:0000313" key="2">
    <source>
        <dbReference type="EMBL" id="VFK47950.1"/>
    </source>
</evidence>
<name>A0A450YKL7_9GAMM</name>
<evidence type="ECO:0008006" key="4">
    <source>
        <dbReference type="Google" id="ProtNLM"/>
    </source>
</evidence>